<dbReference type="CDD" id="cd09272">
    <property type="entry name" value="RNase_HI_RT_Ty1"/>
    <property type="match status" value="1"/>
</dbReference>
<accession>A0AAF0PQQ9</accession>
<dbReference type="PANTHER" id="PTHR11439">
    <property type="entry name" value="GAG-POL-RELATED RETROTRANSPOSON"/>
    <property type="match status" value="1"/>
</dbReference>
<name>A0AAF0PQQ9_SOLVR</name>
<dbReference type="PANTHER" id="PTHR11439:SF489">
    <property type="entry name" value="RNA-DIRECTED DNA POLYMERASE"/>
    <property type="match status" value="1"/>
</dbReference>
<gene>
    <name evidence="1" type="ORF">MTR67_000855</name>
</gene>
<sequence length="225" mass="25822">MRNRMSLFIIGFSRLSSKESKVAMLIGDMGIVRLMIHVQQVEEDKLRDRDEFINKQSGPAPSSKDTDILCEENMADCKPVQMPMSAIETPKVNDGGLSADATRYRRVIRKLQYLSFTRLDICFSVNKLSQFMQTPSETHWKAVKWVLPYLQGTVHFGLRLMRHNSISLHMYYDMDWAGDASDRTSTTGYLLFFGKNPVTWSSKKQRTIARSFTEAEYREVASSLA</sequence>
<dbReference type="AlphaFoldDB" id="A0AAF0PQQ9"/>
<organism evidence="1 2">
    <name type="scientific">Solanum verrucosum</name>
    <dbReference type="NCBI Taxonomy" id="315347"/>
    <lineage>
        <taxon>Eukaryota</taxon>
        <taxon>Viridiplantae</taxon>
        <taxon>Streptophyta</taxon>
        <taxon>Embryophyta</taxon>
        <taxon>Tracheophyta</taxon>
        <taxon>Spermatophyta</taxon>
        <taxon>Magnoliopsida</taxon>
        <taxon>eudicotyledons</taxon>
        <taxon>Gunneridae</taxon>
        <taxon>Pentapetalae</taxon>
        <taxon>asterids</taxon>
        <taxon>lamiids</taxon>
        <taxon>Solanales</taxon>
        <taxon>Solanaceae</taxon>
        <taxon>Solanoideae</taxon>
        <taxon>Solaneae</taxon>
        <taxon>Solanum</taxon>
    </lineage>
</organism>
<proteinExistence type="predicted"/>
<keyword evidence="2" id="KW-1185">Reference proteome</keyword>
<dbReference type="Proteomes" id="UP001234989">
    <property type="component" value="Chromosome 1"/>
</dbReference>
<evidence type="ECO:0000313" key="2">
    <source>
        <dbReference type="Proteomes" id="UP001234989"/>
    </source>
</evidence>
<dbReference type="EMBL" id="CP133612">
    <property type="protein sequence ID" value="WMV07470.1"/>
    <property type="molecule type" value="Genomic_DNA"/>
</dbReference>
<reference evidence="1" key="1">
    <citation type="submission" date="2023-08" db="EMBL/GenBank/DDBJ databases">
        <title>A de novo genome assembly of Solanum verrucosum Schlechtendal, a Mexican diploid species geographically isolated from the other diploid A-genome species in potato relatives.</title>
        <authorList>
            <person name="Hosaka K."/>
        </authorList>
    </citation>
    <scope>NUCLEOTIDE SEQUENCE</scope>
    <source>
        <tissue evidence="1">Young leaves</tissue>
    </source>
</reference>
<evidence type="ECO:0000313" key="1">
    <source>
        <dbReference type="EMBL" id="WMV07470.1"/>
    </source>
</evidence>
<protein>
    <submittedName>
        <fullName evidence="1">Uncharacterized protein</fullName>
    </submittedName>
</protein>